<dbReference type="EMBL" id="BAAAFI010000038">
    <property type="protein sequence ID" value="GAA0880045.1"/>
    <property type="molecule type" value="Genomic_DNA"/>
</dbReference>
<dbReference type="InterPro" id="IPR014985">
    <property type="entry name" value="WbqC"/>
</dbReference>
<sequence length="207" mass="23865">MTKIAIDLHYLPSLEFFAAIAEADELLVFSQDLYQRQSYLNRTRIRLANKVETLSVPIVGRRPKLPLDQVRIDYEQNWQAVHLRSIQSGYGKAPFFEFFFPYIQEILESEAESLWGLNLNLMTICLKLLRLPVKITAFSEGEIPLDLLDVRGLIVPGRPFSDRNFYQSIPYSQLFGLNFEPNLSILDLLFCTGPEAGKILRESIKKH</sequence>
<comment type="caution">
    <text evidence="1">The sequence shown here is derived from an EMBL/GenBank/DDBJ whole genome shotgun (WGS) entry which is preliminary data.</text>
</comment>
<proteinExistence type="predicted"/>
<gene>
    <name evidence="1" type="ORF">GCM10009119_30150</name>
</gene>
<keyword evidence="2" id="KW-1185">Reference proteome</keyword>
<reference evidence="1 2" key="1">
    <citation type="journal article" date="2019" name="Int. J. Syst. Evol. Microbiol.">
        <title>The Global Catalogue of Microorganisms (GCM) 10K type strain sequencing project: providing services to taxonomists for standard genome sequencing and annotation.</title>
        <authorList>
            <consortium name="The Broad Institute Genomics Platform"/>
            <consortium name="The Broad Institute Genome Sequencing Center for Infectious Disease"/>
            <person name="Wu L."/>
            <person name="Ma J."/>
        </authorList>
    </citation>
    <scope>NUCLEOTIDE SEQUENCE [LARGE SCALE GENOMIC DNA]</scope>
    <source>
        <strain evidence="1 2">JCM 16112</strain>
    </source>
</reference>
<protein>
    <submittedName>
        <fullName evidence="1">WbqC family protein</fullName>
    </submittedName>
</protein>
<dbReference type="Pfam" id="PF08889">
    <property type="entry name" value="WbqC"/>
    <property type="match status" value="2"/>
</dbReference>
<name>A0ABN1N2P7_9BACT</name>
<organism evidence="1 2">
    <name type="scientific">Algoriphagus jejuensis</name>
    <dbReference type="NCBI Taxonomy" id="419934"/>
    <lineage>
        <taxon>Bacteria</taxon>
        <taxon>Pseudomonadati</taxon>
        <taxon>Bacteroidota</taxon>
        <taxon>Cytophagia</taxon>
        <taxon>Cytophagales</taxon>
        <taxon>Cyclobacteriaceae</taxon>
        <taxon>Algoriphagus</taxon>
    </lineage>
</organism>
<accession>A0ABN1N2P7</accession>
<dbReference type="Proteomes" id="UP001500469">
    <property type="component" value="Unassembled WGS sequence"/>
</dbReference>
<evidence type="ECO:0000313" key="2">
    <source>
        <dbReference type="Proteomes" id="UP001500469"/>
    </source>
</evidence>
<evidence type="ECO:0000313" key="1">
    <source>
        <dbReference type="EMBL" id="GAA0880045.1"/>
    </source>
</evidence>
<dbReference type="RefSeq" id="WP_343853059.1">
    <property type="nucleotide sequence ID" value="NZ_BAAAFI010000038.1"/>
</dbReference>